<keyword evidence="4" id="KW-0808">Transferase</keyword>
<dbReference type="PANTHER" id="PTHR30582">
    <property type="entry name" value="L,D-TRANSPEPTIDASE"/>
    <property type="match status" value="1"/>
</dbReference>
<keyword evidence="6 9" id="KW-0133">Cell shape</keyword>
<keyword evidence="7 9" id="KW-0573">Peptidoglycan synthesis</keyword>
<dbReference type="InterPro" id="IPR038063">
    <property type="entry name" value="Transpep_catalytic_dom"/>
</dbReference>
<dbReference type="PROSITE" id="PS51318">
    <property type="entry name" value="TAT"/>
    <property type="match status" value="1"/>
</dbReference>
<keyword evidence="5" id="KW-0378">Hydrolase</keyword>
<reference evidence="12" key="1">
    <citation type="submission" date="2020-02" db="EMBL/GenBank/DDBJ databases">
        <title>Delineation of the pyrene-degrading pathway in Roseobacter clade bacteria by genomic analysis.</title>
        <authorList>
            <person name="Zhou H."/>
            <person name="Wang H."/>
        </authorList>
    </citation>
    <scope>NUCLEOTIDE SEQUENCE</scope>
    <source>
        <strain evidence="12">PrR005</strain>
    </source>
</reference>
<proteinExistence type="inferred from homology"/>
<dbReference type="PANTHER" id="PTHR30582:SF24">
    <property type="entry name" value="L,D-TRANSPEPTIDASE ERFK_SRFK-RELATED"/>
    <property type="match status" value="1"/>
</dbReference>
<dbReference type="GO" id="GO:0005576">
    <property type="term" value="C:extracellular region"/>
    <property type="evidence" value="ECO:0007669"/>
    <property type="project" value="TreeGrafter"/>
</dbReference>
<organism evidence="12">
    <name type="scientific">Ruegeria sp. PrR005</name>
    <dbReference type="NCBI Taxonomy" id="2706882"/>
    <lineage>
        <taxon>Bacteria</taxon>
        <taxon>Pseudomonadati</taxon>
        <taxon>Pseudomonadota</taxon>
        <taxon>Alphaproteobacteria</taxon>
        <taxon>Rhodobacterales</taxon>
        <taxon>Roseobacteraceae</taxon>
        <taxon>Ruegeria</taxon>
    </lineage>
</organism>
<keyword evidence="3" id="KW-0328">Glycosyltransferase</keyword>
<dbReference type="Gene3D" id="2.40.440.10">
    <property type="entry name" value="L,D-transpeptidase catalytic domain-like"/>
    <property type="match status" value="1"/>
</dbReference>
<evidence type="ECO:0000313" key="12">
    <source>
        <dbReference type="EMBL" id="NDW44514.1"/>
    </source>
</evidence>
<comment type="pathway">
    <text evidence="1 9">Cell wall biogenesis; peptidoglycan biosynthesis.</text>
</comment>
<evidence type="ECO:0000259" key="11">
    <source>
        <dbReference type="PROSITE" id="PS52029"/>
    </source>
</evidence>
<keyword evidence="10" id="KW-0732">Signal</keyword>
<dbReference type="GO" id="GO:0071972">
    <property type="term" value="F:peptidoglycan L,D-transpeptidase activity"/>
    <property type="evidence" value="ECO:0007669"/>
    <property type="project" value="TreeGrafter"/>
</dbReference>
<evidence type="ECO:0000256" key="6">
    <source>
        <dbReference type="ARBA" id="ARBA00022960"/>
    </source>
</evidence>
<evidence type="ECO:0000256" key="4">
    <source>
        <dbReference type="ARBA" id="ARBA00022679"/>
    </source>
</evidence>
<comment type="caution">
    <text evidence="12">The sequence shown here is derived from an EMBL/GenBank/DDBJ whole genome shotgun (WGS) entry which is preliminary data.</text>
</comment>
<dbReference type="EMBL" id="JAAGOX010000009">
    <property type="protein sequence ID" value="NDW44514.1"/>
    <property type="molecule type" value="Genomic_DNA"/>
</dbReference>
<comment type="similarity">
    <text evidence="2">Belongs to the YkuD family.</text>
</comment>
<dbReference type="InterPro" id="IPR050979">
    <property type="entry name" value="LD-transpeptidase"/>
</dbReference>
<evidence type="ECO:0000256" key="2">
    <source>
        <dbReference type="ARBA" id="ARBA00005992"/>
    </source>
</evidence>
<evidence type="ECO:0000256" key="9">
    <source>
        <dbReference type="PROSITE-ProRule" id="PRU01373"/>
    </source>
</evidence>
<accession>A0A6B2NQC5</accession>
<dbReference type="GO" id="GO:0016757">
    <property type="term" value="F:glycosyltransferase activity"/>
    <property type="evidence" value="ECO:0007669"/>
    <property type="project" value="UniProtKB-KW"/>
</dbReference>
<evidence type="ECO:0000256" key="10">
    <source>
        <dbReference type="SAM" id="SignalP"/>
    </source>
</evidence>
<evidence type="ECO:0000256" key="8">
    <source>
        <dbReference type="ARBA" id="ARBA00023316"/>
    </source>
</evidence>
<feature type="domain" description="L,D-TPase catalytic" evidence="11">
    <location>
        <begin position="68"/>
        <end position="199"/>
    </location>
</feature>
<dbReference type="Pfam" id="PF03734">
    <property type="entry name" value="YkuD"/>
    <property type="match status" value="1"/>
</dbReference>
<dbReference type="SUPFAM" id="SSF141523">
    <property type="entry name" value="L,D-transpeptidase catalytic domain-like"/>
    <property type="match status" value="1"/>
</dbReference>
<evidence type="ECO:0000256" key="7">
    <source>
        <dbReference type="ARBA" id="ARBA00022984"/>
    </source>
</evidence>
<dbReference type="UniPathway" id="UPA00219"/>
<dbReference type="GO" id="GO:0008360">
    <property type="term" value="P:regulation of cell shape"/>
    <property type="evidence" value="ECO:0007669"/>
    <property type="project" value="UniProtKB-UniRule"/>
</dbReference>
<dbReference type="GO" id="GO:0018104">
    <property type="term" value="P:peptidoglycan-protein cross-linking"/>
    <property type="evidence" value="ECO:0007669"/>
    <property type="project" value="TreeGrafter"/>
</dbReference>
<dbReference type="PROSITE" id="PS52029">
    <property type="entry name" value="LD_TPASE"/>
    <property type="match status" value="1"/>
</dbReference>
<protein>
    <submittedName>
        <fullName evidence="12">L,D-transpeptidase</fullName>
    </submittedName>
</protein>
<dbReference type="RefSeq" id="WP_164128490.1">
    <property type="nucleotide sequence ID" value="NZ_JAAGOX010000009.1"/>
</dbReference>
<keyword evidence="8 9" id="KW-0961">Cell wall biogenesis/degradation</keyword>
<feature type="active site" description="Proton donor/acceptor" evidence="9">
    <location>
        <position position="159"/>
    </location>
</feature>
<feature type="active site" description="Nucleophile" evidence="9">
    <location>
        <position position="175"/>
    </location>
</feature>
<feature type="signal peptide" evidence="10">
    <location>
        <begin position="1"/>
        <end position="28"/>
    </location>
</feature>
<feature type="chain" id="PRO_5025638116" evidence="10">
    <location>
        <begin position="29"/>
        <end position="199"/>
    </location>
</feature>
<evidence type="ECO:0000256" key="5">
    <source>
        <dbReference type="ARBA" id="ARBA00022801"/>
    </source>
</evidence>
<name>A0A6B2NQC5_9RHOB</name>
<sequence>MVKKPSVQATRRTFLIGAASTLGAPALAQFIPNDPTRPAPAPEAPVRRNISSFRALSWQPYFSNTRNGAILVDTVSRALHYWSEDQSIYKLYPSSVPLTDELTRRGRTSVIRKVVGPSWSPTPSMKKRNPEWPDYIPPGPDNPLGTHALYLSWQYYRIHGTHDTRKIGRRSSNGCIGLYNEHISELFEFTKVGTQVLLI</sequence>
<dbReference type="CDD" id="cd16913">
    <property type="entry name" value="YkuD_like"/>
    <property type="match status" value="1"/>
</dbReference>
<dbReference type="AlphaFoldDB" id="A0A6B2NQC5"/>
<dbReference type="InterPro" id="IPR006311">
    <property type="entry name" value="TAT_signal"/>
</dbReference>
<gene>
    <name evidence="12" type="ORF">G0P99_06055</name>
</gene>
<evidence type="ECO:0000256" key="3">
    <source>
        <dbReference type="ARBA" id="ARBA00022676"/>
    </source>
</evidence>
<dbReference type="InterPro" id="IPR005490">
    <property type="entry name" value="LD_TPept_cat_dom"/>
</dbReference>
<dbReference type="GO" id="GO:0071555">
    <property type="term" value="P:cell wall organization"/>
    <property type="evidence" value="ECO:0007669"/>
    <property type="project" value="UniProtKB-UniRule"/>
</dbReference>
<evidence type="ECO:0000256" key="1">
    <source>
        <dbReference type="ARBA" id="ARBA00004752"/>
    </source>
</evidence>